<feature type="transmembrane region" description="Helical" evidence="1">
    <location>
        <begin position="311"/>
        <end position="338"/>
    </location>
</feature>
<accession>F9GGK0</accession>
<organism evidence="2">
    <name type="scientific">Fusarium oxysporum (strain Fo5176)</name>
    <name type="common">Fusarium vascular wilt</name>
    <dbReference type="NCBI Taxonomy" id="660025"/>
    <lineage>
        <taxon>Eukaryota</taxon>
        <taxon>Fungi</taxon>
        <taxon>Dikarya</taxon>
        <taxon>Ascomycota</taxon>
        <taxon>Pezizomycotina</taxon>
        <taxon>Sordariomycetes</taxon>
        <taxon>Hypocreomycetidae</taxon>
        <taxon>Hypocreales</taxon>
        <taxon>Nectriaceae</taxon>
        <taxon>Fusarium</taxon>
        <taxon>Fusarium oxysporum species complex</taxon>
    </lineage>
</organism>
<comment type="caution">
    <text evidence="2">The sequence shown here is derived from an EMBL/GenBank/DDBJ whole genome shotgun (WGS) entry which is preliminary data.</text>
</comment>
<keyword evidence="1" id="KW-1133">Transmembrane helix</keyword>
<evidence type="ECO:0000256" key="1">
    <source>
        <dbReference type="SAM" id="Phobius"/>
    </source>
</evidence>
<gene>
    <name evidence="2" type="ORF">FOXB_17784</name>
</gene>
<protein>
    <submittedName>
        <fullName evidence="2">Uncharacterized protein</fullName>
    </submittedName>
</protein>
<keyword evidence="1" id="KW-0472">Membrane</keyword>
<dbReference type="OrthoDB" id="5428890at2759"/>
<reference evidence="2" key="1">
    <citation type="journal article" date="2012" name="Mol. Plant Microbe Interact.">
        <title>A highly conserved effector in Fusarium oxysporum is required for full virulence on Arabidopsis.</title>
        <authorList>
            <person name="Thatcher L.F."/>
            <person name="Gardiner D.M."/>
            <person name="Kazan K."/>
            <person name="Manners J."/>
        </authorList>
    </citation>
    <scope>NUCLEOTIDE SEQUENCE [LARGE SCALE GENOMIC DNA]</scope>
    <source>
        <strain evidence="2">Fo5176</strain>
    </source>
</reference>
<sequence>MSILTEERKVTLIETLFERPETEIDLKDYQTYFETVDTEIHYLNDSRDFRELLFRLQADQLVSVALVAVPRLRRNPSAEQGTILDSLRSGDIPGIQRHGLPREKTILEHILDGIVRIWLMVDPSPTEELHNTGWRGRRKLCDFVHGVFYPGQEAPKFPSAEATTARDHELMAEMASETTQVQSCLTHPLTVSNLKKLTNITTYWITHLEKHLEFDSDYSNLSVFTQNRWLLDAREIVQRWRSDHTPDPNIHPHNQPKMNPGDVHYRTGSKVRLKEFGFYHDRVIELAQEFINPPKSWDTIFKDYRNPIQYWTFWIGLVIFIATVVSAVLAGVQVYYAAHSAA</sequence>
<name>F9GGK0_FUSOF</name>
<evidence type="ECO:0000313" key="2">
    <source>
        <dbReference type="EMBL" id="EGU71710.1"/>
    </source>
</evidence>
<dbReference type="EMBL" id="AFQF01007802">
    <property type="protein sequence ID" value="EGU71710.1"/>
    <property type="molecule type" value="Genomic_DNA"/>
</dbReference>
<keyword evidence="1" id="KW-0812">Transmembrane</keyword>
<dbReference type="AlphaFoldDB" id="F9GGK0"/>
<proteinExistence type="predicted"/>